<evidence type="ECO:0000256" key="1">
    <source>
        <dbReference type="ARBA" id="ARBA00009013"/>
    </source>
</evidence>
<dbReference type="GO" id="GO:0043856">
    <property type="term" value="F:anti-sigma factor antagonist activity"/>
    <property type="evidence" value="ECO:0007669"/>
    <property type="project" value="InterPro"/>
</dbReference>
<reference evidence="5" key="1">
    <citation type="submission" date="2016-10" db="EMBL/GenBank/DDBJ databases">
        <authorList>
            <person name="Varghese N."/>
            <person name="Submissions S."/>
        </authorList>
    </citation>
    <scope>NUCLEOTIDE SEQUENCE [LARGE SCALE GENOMIC DNA]</scope>
    <source>
        <strain evidence="5">DSM 46136</strain>
    </source>
</reference>
<dbReference type="PROSITE" id="PS50801">
    <property type="entry name" value="STAS"/>
    <property type="match status" value="1"/>
</dbReference>
<organism evidence="4 5">
    <name type="scientific">Geodermatophilus amargosae</name>
    <dbReference type="NCBI Taxonomy" id="1296565"/>
    <lineage>
        <taxon>Bacteria</taxon>
        <taxon>Bacillati</taxon>
        <taxon>Actinomycetota</taxon>
        <taxon>Actinomycetes</taxon>
        <taxon>Geodermatophilales</taxon>
        <taxon>Geodermatophilaceae</taxon>
        <taxon>Geodermatophilus</taxon>
    </lineage>
</organism>
<accession>A0A1I6ZIV2</accession>
<dbReference type="CDD" id="cd07043">
    <property type="entry name" value="STAS_anti-anti-sigma_factors"/>
    <property type="match status" value="1"/>
</dbReference>
<dbReference type="InterPro" id="IPR003658">
    <property type="entry name" value="Anti-sigma_ant"/>
</dbReference>
<dbReference type="RefSeq" id="WP_217644640.1">
    <property type="nucleotide sequence ID" value="NZ_FPBA01000005.1"/>
</dbReference>
<sequence>MTEVQAGERPDVAVLRIEGRLTMVNAPALRASVGEAVEAGRTTVVIDLAACTFMDSSGLGAIVGGLKAARQAGGDLRIARLTPQVRTVLELTNLDRVLRPHDTVEAALDGG</sequence>
<dbReference type="Pfam" id="PF01740">
    <property type="entry name" value="STAS"/>
    <property type="match status" value="1"/>
</dbReference>
<evidence type="ECO:0000313" key="5">
    <source>
        <dbReference type="Proteomes" id="UP000199546"/>
    </source>
</evidence>
<dbReference type="EMBL" id="FPBA01000005">
    <property type="protein sequence ID" value="SFT62622.1"/>
    <property type="molecule type" value="Genomic_DNA"/>
</dbReference>
<dbReference type="PANTHER" id="PTHR33495">
    <property type="entry name" value="ANTI-SIGMA FACTOR ANTAGONIST TM_1081-RELATED-RELATED"/>
    <property type="match status" value="1"/>
</dbReference>
<gene>
    <name evidence="4" type="ORF">SAMN05660657_02005</name>
</gene>
<name>A0A1I6ZIV2_9ACTN</name>
<evidence type="ECO:0000256" key="2">
    <source>
        <dbReference type="RuleBase" id="RU003749"/>
    </source>
</evidence>
<dbReference type="InterPro" id="IPR036513">
    <property type="entry name" value="STAS_dom_sf"/>
</dbReference>
<dbReference type="STRING" id="1296565.SAMN05660657_02005"/>
<protein>
    <recommendedName>
        <fullName evidence="2">Anti-sigma factor antagonist</fullName>
    </recommendedName>
</protein>
<dbReference type="Gene3D" id="3.30.750.24">
    <property type="entry name" value="STAS domain"/>
    <property type="match status" value="1"/>
</dbReference>
<feature type="domain" description="STAS" evidence="3">
    <location>
        <begin position="2"/>
        <end position="111"/>
    </location>
</feature>
<dbReference type="NCBIfam" id="TIGR00377">
    <property type="entry name" value="ant_ant_sig"/>
    <property type="match status" value="1"/>
</dbReference>
<proteinExistence type="inferred from homology"/>
<dbReference type="InterPro" id="IPR002645">
    <property type="entry name" value="STAS_dom"/>
</dbReference>
<evidence type="ECO:0000313" key="4">
    <source>
        <dbReference type="EMBL" id="SFT62622.1"/>
    </source>
</evidence>
<dbReference type="SUPFAM" id="SSF52091">
    <property type="entry name" value="SpoIIaa-like"/>
    <property type="match status" value="1"/>
</dbReference>
<dbReference type="AlphaFoldDB" id="A0A1I6ZIV2"/>
<keyword evidence="5" id="KW-1185">Reference proteome</keyword>
<dbReference type="PANTHER" id="PTHR33495:SF2">
    <property type="entry name" value="ANTI-SIGMA FACTOR ANTAGONIST TM_1081-RELATED"/>
    <property type="match status" value="1"/>
</dbReference>
<dbReference type="Proteomes" id="UP000199546">
    <property type="component" value="Unassembled WGS sequence"/>
</dbReference>
<comment type="similarity">
    <text evidence="1 2">Belongs to the anti-sigma-factor antagonist family.</text>
</comment>
<evidence type="ECO:0000259" key="3">
    <source>
        <dbReference type="PROSITE" id="PS50801"/>
    </source>
</evidence>